<dbReference type="Proteomes" id="UP001530293">
    <property type="component" value="Unassembled WGS sequence"/>
</dbReference>
<feature type="compositionally biased region" description="Low complexity" evidence="6">
    <location>
        <begin position="75"/>
        <end position="87"/>
    </location>
</feature>
<feature type="transmembrane region" description="Helical" evidence="7">
    <location>
        <begin position="35"/>
        <end position="53"/>
    </location>
</feature>
<evidence type="ECO:0000256" key="7">
    <source>
        <dbReference type="SAM" id="Phobius"/>
    </source>
</evidence>
<dbReference type="GO" id="GO:0016020">
    <property type="term" value="C:membrane"/>
    <property type="evidence" value="ECO:0007669"/>
    <property type="project" value="UniProtKB-SubCell"/>
</dbReference>
<reference evidence="8 9" key="1">
    <citation type="submission" date="2024-10" db="EMBL/GenBank/DDBJ databases">
        <title>Updated reference genomes for cyclostephanoid diatoms.</title>
        <authorList>
            <person name="Roberts W.R."/>
            <person name="Alverson A.J."/>
        </authorList>
    </citation>
    <scope>NUCLEOTIDE SEQUENCE [LARGE SCALE GENOMIC DNA]</scope>
    <source>
        <strain evidence="8 9">AJA232-27</strain>
    </source>
</reference>
<feature type="transmembrane region" description="Helical" evidence="7">
    <location>
        <begin position="124"/>
        <end position="141"/>
    </location>
</feature>
<dbReference type="Pfam" id="PF08449">
    <property type="entry name" value="UAA"/>
    <property type="match status" value="1"/>
</dbReference>
<keyword evidence="5 7" id="KW-0472">Membrane</keyword>
<organism evidence="8 9">
    <name type="scientific">Discostella pseudostelligera</name>
    <dbReference type="NCBI Taxonomy" id="259834"/>
    <lineage>
        <taxon>Eukaryota</taxon>
        <taxon>Sar</taxon>
        <taxon>Stramenopiles</taxon>
        <taxon>Ochrophyta</taxon>
        <taxon>Bacillariophyta</taxon>
        <taxon>Coscinodiscophyceae</taxon>
        <taxon>Thalassiosirophycidae</taxon>
        <taxon>Stephanodiscales</taxon>
        <taxon>Stephanodiscaceae</taxon>
        <taxon>Discostella</taxon>
    </lineage>
</organism>
<feature type="region of interest" description="Disordered" evidence="6">
    <location>
        <begin position="64"/>
        <end position="87"/>
    </location>
</feature>
<keyword evidence="3 7" id="KW-0812">Transmembrane</keyword>
<evidence type="ECO:0000313" key="9">
    <source>
        <dbReference type="Proteomes" id="UP001530293"/>
    </source>
</evidence>
<feature type="non-terminal residue" evidence="8">
    <location>
        <position position="1"/>
    </location>
</feature>
<feature type="transmembrane region" description="Helical" evidence="7">
    <location>
        <begin position="253"/>
        <end position="275"/>
    </location>
</feature>
<name>A0ABD3N453_9STRA</name>
<evidence type="ECO:0008006" key="10">
    <source>
        <dbReference type="Google" id="ProtNLM"/>
    </source>
</evidence>
<proteinExistence type="predicted"/>
<evidence type="ECO:0000256" key="6">
    <source>
        <dbReference type="SAM" id="MobiDB-lite"/>
    </source>
</evidence>
<evidence type="ECO:0000256" key="1">
    <source>
        <dbReference type="ARBA" id="ARBA00004141"/>
    </source>
</evidence>
<protein>
    <recommendedName>
        <fullName evidence="10">UAA transporter</fullName>
    </recommendedName>
</protein>
<evidence type="ECO:0000256" key="5">
    <source>
        <dbReference type="ARBA" id="ARBA00023136"/>
    </source>
</evidence>
<feature type="transmembrane region" description="Helical" evidence="7">
    <location>
        <begin position="173"/>
        <end position="193"/>
    </location>
</feature>
<accession>A0ABD3N453</accession>
<dbReference type="EMBL" id="JALLBG020000059">
    <property type="protein sequence ID" value="KAL3768996.1"/>
    <property type="molecule type" value="Genomic_DNA"/>
</dbReference>
<feature type="region of interest" description="Disordered" evidence="6">
    <location>
        <begin position="339"/>
        <end position="361"/>
    </location>
</feature>
<comment type="subcellular location">
    <subcellularLocation>
        <location evidence="1">Membrane</location>
        <topology evidence="1">Multi-pass membrane protein</topology>
    </subcellularLocation>
</comment>
<dbReference type="AlphaFoldDB" id="A0ABD3N453"/>
<keyword evidence="2" id="KW-0813">Transport</keyword>
<dbReference type="PANTHER" id="PTHR10778:SF8">
    <property type="entry name" value="ADENOSINE 3'-PHOSPHO 5'-PHOSPHOSULFATE TRANSPORTER 2"/>
    <property type="match status" value="1"/>
</dbReference>
<sequence>RTQFLISAGGTFVFSLIYGYLQELISVTLCNRKLGLFLALAQFTGYTILSYFFRRLDMSGGGSGPSAGLRGGGPSASTSSSSDPSTTLKKSIPIELYIGLSVLRAIDLGMTNLAMQYVNYPAKTIMKSTRVVFTMLFGVIVSKKRYGMADFGIVGLMVAGLGMFMHADAHTSAVFQPIGIIMLIISLLGDGAISNLSEALMNQYAVGQDEFIFNLYSIATFFICIAAAAKGDLRDGLAYLTRPGTMKEIEDDLVPTWSILAKILTMVLFSTTGFLGSSCSAAITKSFGALTMSITSTARKATTIFLSFALFPSNECTLEHIGGILLFIASLVAKSVRESKRRHHHHHHLPNQHRHHHSPDKNQHKVVMEIVNMSGGRGGRGVGGMRVTPLQLRHKVSGDDAV</sequence>
<evidence type="ECO:0000256" key="2">
    <source>
        <dbReference type="ARBA" id="ARBA00022448"/>
    </source>
</evidence>
<feature type="compositionally biased region" description="Gly residues" evidence="6">
    <location>
        <begin position="64"/>
        <end position="74"/>
    </location>
</feature>
<evidence type="ECO:0000256" key="3">
    <source>
        <dbReference type="ARBA" id="ARBA00022692"/>
    </source>
</evidence>
<dbReference type="PANTHER" id="PTHR10778">
    <property type="entry name" value="SOLUTE CARRIER FAMILY 35 MEMBER B"/>
    <property type="match status" value="1"/>
</dbReference>
<feature type="transmembrane region" description="Helical" evidence="7">
    <location>
        <begin position="148"/>
        <end position="167"/>
    </location>
</feature>
<feature type="transmembrane region" description="Helical" evidence="7">
    <location>
        <begin position="213"/>
        <end position="233"/>
    </location>
</feature>
<keyword evidence="4 7" id="KW-1133">Transmembrane helix</keyword>
<evidence type="ECO:0000256" key="4">
    <source>
        <dbReference type="ARBA" id="ARBA00022989"/>
    </source>
</evidence>
<feature type="compositionally biased region" description="Basic residues" evidence="6">
    <location>
        <begin position="339"/>
        <end position="358"/>
    </location>
</feature>
<gene>
    <name evidence="8" type="ORF">ACHAWU_002028</name>
</gene>
<evidence type="ECO:0000313" key="8">
    <source>
        <dbReference type="EMBL" id="KAL3768996.1"/>
    </source>
</evidence>
<dbReference type="InterPro" id="IPR013657">
    <property type="entry name" value="SCL35B1-4/HUT1"/>
</dbReference>
<comment type="caution">
    <text evidence="8">The sequence shown here is derived from an EMBL/GenBank/DDBJ whole genome shotgun (WGS) entry which is preliminary data.</text>
</comment>
<keyword evidence="9" id="KW-1185">Reference proteome</keyword>